<dbReference type="GO" id="GO:0003700">
    <property type="term" value="F:DNA-binding transcription factor activity"/>
    <property type="evidence" value="ECO:0007669"/>
    <property type="project" value="InterPro"/>
</dbReference>
<gene>
    <name evidence="6" type="ORF">HLH48_14785</name>
</gene>
<dbReference type="RefSeq" id="WP_182998255.1">
    <property type="nucleotide sequence ID" value="NZ_JABEQJ010000020.1"/>
</dbReference>
<feature type="domain" description="HTH lysR-type" evidence="5">
    <location>
        <begin position="9"/>
        <end position="66"/>
    </location>
</feature>
<dbReference type="Pfam" id="PF00126">
    <property type="entry name" value="HTH_1"/>
    <property type="match status" value="1"/>
</dbReference>
<keyword evidence="4" id="KW-0804">Transcription</keyword>
<dbReference type="GO" id="GO:0006351">
    <property type="term" value="P:DNA-templated transcription"/>
    <property type="evidence" value="ECO:0007669"/>
    <property type="project" value="TreeGrafter"/>
</dbReference>
<evidence type="ECO:0000256" key="2">
    <source>
        <dbReference type="ARBA" id="ARBA00023015"/>
    </source>
</evidence>
<dbReference type="SUPFAM" id="SSF46785">
    <property type="entry name" value="Winged helix' DNA-binding domain"/>
    <property type="match status" value="1"/>
</dbReference>
<dbReference type="InterPro" id="IPR000847">
    <property type="entry name" value="LysR_HTH_N"/>
</dbReference>
<organism evidence="6 7">
    <name type="scientific">Gluconacetobacter sacchari</name>
    <dbReference type="NCBI Taxonomy" id="92759"/>
    <lineage>
        <taxon>Bacteria</taxon>
        <taxon>Pseudomonadati</taxon>
        <taxon>Pseudomonadota</taxon>
        <taxon>Alphaproteobacteria</taxon>
        <taxon>Acetobacterales</taxon>
        <taxon>Acetobacteraceae</taxon>
        <taxon>Gluconacetobacter</taxon>
    </lineage>
</organism>
<dbReference type="InterPro" id="IPR036388">
    <property type="entry name" value="WH-like_DNA-bd_sf"/>
</dbReference>
<dbReference type="Gene3D" id="1.10.10.10">
    <property type="entry name" value="Winged helix-like DNA-binding domain superfamily/Winged helix DNA-binding domain"/>
    <property type="match status" value="1"/>
</dbReference>
<dbReference type="SUPFAM" id="SSF53850">
    <property type="entry name" value="Periplasmic binding protein-like II"/>
    <property type="match status" value="1"/>
</dbReference>
<dbReference type="EMBL" id="JABEQJ010000020">
    <property type="protein sequence ID" value="MBB2161421.1"/>
    <property type="molecule type" value="Genomic_DNA"/>
</dbReference>
<dbReference type="Proteomes" id="UP000589085">
    <property type="component" value="Unassembled WGS sequence"/>
</dbReference>
<protein>
    <submittedName>
        <fullName evidence="6">LysR family transcriptional regulator</fullName>
    </submittedName>
</protein>
<evidence type="ECO:0000256" key="4">
    <source>
        <dbReference type="ARBA" id="ARBA00023163"/>
    </source>
</evidence>
<dbReference type="GO" id="GO:0043565">
    <property type="term" value="F:sequence-specific DNA binding"/>
    <property type="evidence" value="ECO:0007669"/>
    <property type="project" value="TreeGrafter"/>
</dbReference>
<evidence type="ECO:0000256" key="3">
    <source>
        <dbReference type="ARBA" id="ARBA00023125"/>
    </source>
</evidence>
<proteinExistence type="inferred from homology"/>
<reference evidence="6 7" key="1">
    <citation type="submission" date="2020-04" db="EMBL/GenBank/DDBJ databases">
        <title>Description of novel Gluconacetobacter.</title>
        <authorList>
            <person name="Sombolestani A."/>
        </authorList>
    </citation>
    <scope>NUCLEOTIDE SEQUENCE [LARGE SCALE GENOMIC DNA]</scope>
    <source>
        <strain evidence="6 7">LMG 19747</strain>
    </source>
</reference>
<sequence length="299" mass="32705">MSAARPPLPSLNALRAFAAAARRDTLHQAAEDLHVTHGAVSRQIHQLEQALGEPLFSPRGRGRVLTPRGRRLADALHAIFDDLSHTLEDFRRDGPAQPLSVSCEPTLCLKMLIRALAPLKADTGLDIKLLAAGGPVDFARDGIDLAIRRTDFPIDPALDLYPLADEMAGPVLSPALLRDHEGAIGHLPRLHSQTRPEAWRTWCRNSGLRPTRARRHVFEHFYQTLEAAQAGQGVAIASVYMAAADLGAGLLAAPHGFAPDGTRYVCLSPLPIAQDPRRRIFAAWLARHMRDLARPVPLR</sequence>
<dbReference type="InterPro" id="IPR058163">
    <property type="entry name" value="LysR-type_TF_proteobact-type"/>
</dbReference>
<dbReference type="Pfam" id="PF03466">
    <property type="entry name" value="LysR_substrate"/>
    <property type="match status" value="1"/>
</dbReference>
<keyword evidence="2" id="KW-0805">Transcription regulation</keyword>
<dbReference type="InterPro" id="IPR005119">
    <property type="entry name" value="LysR_subst-bd"/>
</dbReference>
<evidence type="ECO:0000256" key="1">
    <source>
        <dbReference type="ARBA" id="ARBA00009437"/>
    </source>
</evidence>
<comment type="similarity">
    <text evidence="1">Belongs to the LysR transcriptional regulatory family.</text>
</comment>
<comment type="caution">
    <text evidence="6">The sequence shown here is derived from an EMBL/GenBank/DDBJ whole genome shotgun (WGS) entry which is preliminary data.</text>
</comment>
<evidence type="ECO:0000313" key="6">
    <source>
        <dbReference type="EMBL" id="MBB2161421.1"/>
    </source>
</evidence>
<evidence type="ECO:0000259" key="5">
    <source>
        <dbReference type="PROSITE" id="PS50931"/>
    </source>
</evidence>
<evidence type="ECO:0000313" key="7">
    <source>
        <dbReference type="Proteomes" id="UP000589085"/>
    </source>
</evidence>
<accession>A0A7W4IEK1</accession>
<dbReference type="AlphaFoldDB" id="A0A7W4IEK1"/>
<name>A0A7W4IEK1_9PROT</name>
<dbReference type="PANTHER" id="PTHR30537">
    <property type="entry name" value="HTH-TYPE TRANSCRIPTIONAL REGULATOR"/>
    <property type="match status" value="1"/>
</dbReference>
<dbReference type="InterPro" id="IPR036390">
    <property type="entry name" value="WH_DNA-bd_sf"/>
</dbReference>
<dbReference type="Gene3D" id="3.40.190.10">
    <property type="entry name" value="Periplasmic binding protein-like II"/>
    <property type="match status" value="2"/>
</dbReference>
<keyword evidence="3" id="KW-0238">DNA-binding</keyword>
<dbReference type="PROSITE" id="PS50931">
    <property type="entry name" value="HTH_LYSR"/>
    <property type="match status" value="1"/>
</dbReference>
<dbReference type="PANTHER" id="PTHR30537:SF74">
    <property type="entry name" value="HTH-TYPE TRANSCRIPTIONAL REGULATOR TRPI"/>
    <property type="match status" value="1"/>
</dbReference>